<dbReference type="SMART" id="SM00388">
    <property type="entry name" value="HisKA"/>
    <property type="match status" value="1"/>
</dbReference>
<protein>
    <recommendedName>
        <fullName evidence="2">histidine kinase</fullName>
        <ecNumber evidence="2">2.7.13.3</ecNumber>
    </recommendedName>
</protein>
<keyword evidence="6" id="KW-1133">Transmembrane helix</keyword>
<dbReference type="GO" id="GO:0000155">
    <property type="term" value="F:phosphorelay sensor kinase activity"/>
    <property type="evidence" value="ECO:0007669"/>
    <property type="project" value="InterPro"/>
</dbReference>
<dbReference type="PROSITE" id="PS50110">
    <property type="entry name" value="RESPONSE_REGULATORY"/>
    <property type="match status" value="1"/>
</dbReference>
<dbReference type="InterPro" id="IPR036097">
    <property type="entry name" value="HisK_dim/P_sf"/>
</dbReference>
<dbReference type="PROSITE" id="PS50109">
    <property type="entry name" value="HIS_KIN"/>
    <property type="match status" value="1"/>
</dbReference>
<feature type="transmembrane region" description="Helical" evidence="6">
    <location>
        <begin position="32"/>
        <end position="49"/>
    </location>
</feature>
<keyword evidence="4" id="KW-0902">Two-component regulatory system</keyword>
<dbReference type="PANTHER" id="PTHR43719">
    <property type="entry name" value="TWO-COMPONENT HISTIDINE KINASE"/>
    <property type="match status" value="1"/>
</dbReference>
<dbReference type="Gene3D" id="1.10.287.130">
    <property type="match status" value="1"/>
</dbReference>
<evidence type="ECO:0000256" key="5">
    <source>
        <dbReference type="PROSITE-ProRule" id="PRU00169"/>
    </source>
</evidence>
<keyword evidence="6" id="KW-0812">Transmembrane</keyword>
<dbReference type="FunFam" id="3.30.565.10:FF:000010">
    <property type="entry name" value="Sensor histidine kinase RcsC"/>
    <property type="match status" value="1"/>
</dbReference>
<dbReference type="InterPro" id="IPR003661">
    <property type="entry name" value="HisK_dim/P_dom"/>
</dbReference>
<evidence type="ECO:0000256" key="1">
    <source>
        <dbReference type="ARBA" id="ARBA00000085"/>
    </source>
</evidence>
<dbReference type="Gene3D" id="3.30.565.10">
    <property type="entry name" value="Histidine kinase-like ATPase, C-terminal domain"/>
    <property type="match status" value="1"/>
</dbReference>
<comment type="catalytic activity">
    <reaction evidence="1">
        <text>ATP + protein L-histidine = ADP + protein N-phospho-L-histidine.</text>
        <dbReference type="EC" id="2.7.13.3"/>
    </reaction>
</comment>
<dbReference type="CDD" id="cd00082">
    <property type="entry name" value="HisKA"/>
    <property type="match status" value="1"/>
</dbReference>
<evidence type="ECO:0000259" key="7">
    <source>
        <dbReference type="PROSITE" id="PS50109"/>
    </source>
</evidence>
<dbReference type="SUPFAM" id="SSF55874">
    <property type="entry name" value="ATPase domain of HSP90 chaperone/DNA topoisomerase II/histidine kinase"/>
    <property type="match status" value="1"/>
</dbReference>
<dbReference type="EC" id="2.7.13.3" evidence="2"/>
<gene>
    <name evidence="9" type="ORF">FHR98_001895</name>
</gene>
<dbReference type="InterPro" id="IPR005467">
    <property type="entry name" value="His_kinase_dom"/>
</dbReference>
<evidence type="ECO:0000256" key="2">
    <source>
        <dbReference type="ARBA" id="ARBA00012438"/>
    </source>
</evidence>
<dbReference type="InterPro" id="IPR011006">
    <property type="entry name" value="CheY-like_superfamily"/>
</dbReference>
<dbReference type="CDD" id="cd00156">
    <property type="entry name" value="REC"/>
    <property type="match status" value="1"/>
</dbReference>
<dbReference type="EMBL" id="JACHXA010000004">
    <property type="protein sequence ID" value="MBB3065608.1"/>
    <property type="molecule type" value="Genomic_DNA"/>
</dbReference>
<evidence type="ECO:0000313" key="9">
    <source>
        <dbReference type="EMBL" id="MBB3065608.1"/>
    </source>
</evidence>
<evidence type="ECO:0000313" key="10">
    <source>
        <dbReference type="Proteomes" id="UP000581135"/>
    </source>
</evidence>
<keyword evidence="9" id="KW-0808">Transferase</keyword>
<feature type="domain" description="Histidine kinase" evidence="7">
    <location>
        <begin position="156"/>
        <end position="381"/>
    </location>
</feature>
<dbReference type="InterPro" id="IPR003594">
    <property type="entry name" value="HATPase_dom"/>
</dbReference>
<dbReference type="PANTHER" id="PTHR43719:SF28">
    <property type="entry name" value="PEROXIDE STRESS-ACTIVATED HISTIDINE KINASE MAK1-RELATED"/>
    <property type="match status" value="1"/>
</dbReference>
<dbReference type="InterPro" id="IPR004358">
    <property type="entry name" value="Sig_transdc_His_kin-like_C"/>
</dbReference>
<dbReference type="PRINTS" id="PR00344">
    <property type="entry name" value="BCTRLSENSOR"/>
</dbReference>
<dbReference type="Gene3D" id="3.40.50.2300">
    <property type="match status" value="1"/>
</dbReference>
<dbReference type="RefSeq" id="WP_183416419.1">
    <property type="nucleotide sequence ID" value="NZ_JACHXA010000004.1"/>
</dbReference>
<proteinExistence type="predicted"/>
<keyword evidence="9" id="KW-0418">Kinase</keyword>
<keyword evidence="10" id="KW-1185">Reference proteome</keyword>
<feature type="domain" description="Response regulatory" evidence="8">
    <location>
        <begin position="409"/>
        <end position="523"/>
    </location>
</feature>
<keyword evidence="3 5" id="KW-0597">Phosphoprotein</keyword>
<evidence type="ECO:0000256" key="3">
    <source>
        <dbReference type="ARBA" id="ARBA00022553"/>
    </source>
</evidence>
<dbReference type="Pfam" id="PF00072">
    <property type="entry name" value="Response_reg"/>
    <property type="match status" value="1"/>
</dbReference>
<dbReference type="SUPFAM" id="SSF47384">
    <property type="entry name" value="Homodimeric domain of signal transducing histidine kinase"/>
    <property type="match status" value="1"/>
</dbReference>
<dbReference type="Pfam" id="PF02518">
    <property type="entry name" value="HATPase_c"/>
    <property type="match status" value="1"/>
</dbReference>
<comment type="caution">
    <text evidence="9">The sequence shown here is derived from an EMBL/GenBank/DDBJ whole genome shotgun (WGS) entry which is preliminary data.</text>
</comment>
<dbReference type="InterPro" id="IPR001789">
    <property type="entry name" value="Sig_transdc_resp-reg_receiver"/>
</dbReference>
<evidence type="ECO:0000259" key="8">
    <source>
        <dbReference type="PROSITE" id="PS50110"/>
    </source>
</evidence>
<dbReference type="Pfam" id="PF00512">
    <property type="entry name" value="HisKA"/>
    <property type="match status" value="1"/>
</dbReference>
<dbReference type="AlphaFoldDB" id="A0A839STF6"/>
<dbReference type="Proteomes" id="UP000581135">
    <property type="component" value="Unassembled WGS sequence"/>
</dbReference>
<organism evidence="9 10">
    <name type="scientific">Limibacillus halophilus</name>
    <dbReference type="NCBI Taxonomy" id="1579333"/>
    <lineage>
        <taxon>Bacteria</taxon>
        <taxon>Pseudomonadati</taxon>
        <taxon>Pseudomonadota</taxon>
        <taxon>Alphaproteobacteria</taxon>
        <taxon>Rhodospirillales</taxon>
        <taxon>Rhodovibrionaceae</taxon>
        <taxon>Limibacillus</taxon>
    </lineage>
</organism>
<dbReference type="SUPFAM" id="SSF52172">
    <property type="entry name" value="CheY-like"/>
    <property type="match status" value="1"/>
</dbReference>
<dbReference type="SMART" id="SM00448">
    <property type="entry name" value="REC"/>
    <property type="match status" value="1"/>
</dbReference>
<evidence type="ECO:0000256" key="6">
    <source>
        <dbReference type="SAM" id="Phobius"/>
    </source>
</evidence>
<evidence type="ECO:0000256" key="4">
    <source>
        <dbReference type="ARBA" id="ARBA00023012"/>
    </source>
</evidence>
<dbReference type="SMART" id="SM00387">
    <property type="entry name" value="HATPase_c"/>
    <property type="match status" value="1"/>
</dbReference>
<keyword evidence="6" id="KW-0472">Membrane</keyword>
<dbReference type="InterPro" id="IPR036890">
    <property type="entry name" value="HATPase_C_sf"/>
</dbReference>
<feature type="transmembrane region" description="Helical" evidence="6">
    <location>
        <begin position="104"/>
        <end position="123"/>
    </location>
</feature>
<accession>A0A839STF6</accession>
<name>A0A839STF6_9PROT</name>
<sequence length="527" mass="58467">MVNTTVSRSIGLVLGETFGRLRRDNRDDYHDALVRIVLSFFFVVSSQHFETAFKGDPLALSAFTSIAFGFHLGAQSVFLHLVCRPSDGRFRQAAALFLDTSTTLFIPLLSPVFGLVLVPWLLWSSRLFWIKARAERDSGDKMPVPRSSVAQEQIVTASHDLKAPLGGIISTVEVLQATEISDEQRQLLRLLKASCRVLRTCADQVLDGDRLSNSSLTIDRTNDDLRSRLKDITDVGHALSLEKGLNFVSYIAPEVPKIWFGDGAKLDQILINLISNAVKFTDHGSVSLTVSLKKTGARGRCHEPILRFNVRDSGIGISHRSQNAVFERYVQAKEHHCQHRAGHGLGLALCRETIAIMGGELKVDSMLGQGTAFQIDLPLSKKATEIEGDGGTSKKLFVLKTRPHVKTRKILVVDDDPFTRRVYGFIAKQLVAQIDFASTGKDGLRKIKTKHYDVLLLDQNLPDSSGLEIAAQIQSIDQSIYIVLVTGDMAVTFPSIWKSVGIRAMFEKPIDRLSLQKELTRLLDESH</sequence>
<dbReference type="InterPro" id="IPR050956">
    <property type="entry name" value="2C_system_His_kinase"/>
</dbReference>
<reference evidence="9 10" key="1">
    <citation type="submission" date="2020-08" db="EMBL/GenBank/DDBJ databases">
        <title>Genomic Encyclopedia of Type Strains, Phase III (KMG-III): the genomes of soil and plant-associated and newly described type strains.</title>
        <authorList>
            <person name="Whitman W."/>
        </authorList>
    </citation>
    <scope>NUCLEOTIDE SEQUENCE [LARGE SCALE GENOMIC DNA]</scope>
    <source>
        <strain evidence="9 10">CECT 8803</strain>
    </source>
</reference>
<feature type="transmembrane region" description="Helical" evidence="6">
    <location>
        <begin position="61"/>
        <end position="83"/>
    </location>
</feature>
<feature type="modified residue" description="4-aspartylphosphate" evidence="5">
    <location>
        <position position="458"/>
    </location>
</feature>